<name>A0A1T4WRJ0_9BACT</name>
<evidence type="ECO:0000313" key="2">
    <source>
        <dbReference type="Proteomes" id="UP000189733"/>
    </source>
</evidence>
<dbReference type="NCBIfam" id="TIGR03959">
    <property type="entry name" value="hyd_TM1266"/>
    <property type="match status" value="1"/>
</dbReference>
<reference evidence="1 2" key="1">
    <citation type="submission" date="2017-02" db="EMBL/GenBank/DDBJ databases">
        <authorList>
            <person name="Peterson S.W."/>
        </authorList>
    </citation>
    <scope>NUCLEOTIDE SEQUENCE [LARGE SCALE GENOMIC DNA]</scope>
    <source>
        <strain evidence="1 2">DSM 18034</strain>
    </source>
</reference>
<dbReference type="STRING" id="1121442.SAMN02745702_02592"/>
<dbReference type="Gene3D" id="3.30.70.1150">
    <property type="entry name" value="ACT-like. Chain A, domain 2"/>
    <property type="match status" value="1"/>
</dbReference>
<accession>A0A1T4WRJ0</accession>
<dbReference type="InterPro" id="IPR027271">
    <property type="entry name" value="Acetolactate_synth/TF_NikR_C"/>
</dbReference>
<sequence length="80" mass="8690">MEKRMGVIGIFISDRKESANAVNDILSEYGDIVVGRLGLPYREKSLSVISLIIEATTDQIGAMTGRLGQIHGVKVKSMLV</sequence>
<gene>
    <name evidence="1" type="ORF">SAMN02745702_02592</name>
</gene>
<evidence type="ECO:0000313" key="1">
    <source>
        <dbReference type="EMBL" id="SKA79936.1"/>
    </source>
</evidence>
<organism evidence="1 2">
    <name type="scientific">Desulfobaculum bizertense DSM 18034</name>
    <dbReference type="NCBI Taxonomy" id="1121442"/>
    <lineage>
        <taxon>Bacteria</taxon>
        <taxon>Pseudomonadati</taxon>
        <taxon>Thermodesulfobacteriota</taxon>
        <taxon>Desulfovibrionia</taxon>
        <taxon>Desulfovibrionales</taxon>
        <taxon>Desulfovibrionaceae</taxon>
        <taxon>Desulfobaculum</taxon>
    </lineage>
</organism>
<dbReference type="Pfam" id="PF21699">
    <property type="entry name" value="TM1266-like"/>
    <property type="match status" value="1"/>
</dbReference>
<dbReference type="Proteomes" id="UP000189733">
    <property type="component" value="Unassembled WGS sequence"/>
</dbReference>
<protein>
    <submittedName>
        <fullName evidence="1">Putative iron-only hydrogenase system regulator</fullName>
    </submittedName>
</protein>
<dbReference type="AlphaFoldDB" id="A0A1T4WRJ0"/>
<keyword evidence="2" id="KW-1185">Reference proteome</keyword>
<dbReference type="EMBL" id="FUYA01000010">
    <property type="protein sequence ID" value="SKA79936.1"/>
    <property type="molecule type" value="Genomic_DNA"/>
</dbReference>
<dbReference type="InterPro" id="IPR023860">
    <property type="entry name" value="FeFe-hyd_TM1266"/>
</dbReference>
<dbReference type="OrthoDB" id="9796135at2"/>
<dbReference type="SUPFAM" id="SSF55021">
    <property type="entry name" value="ACT-like"/>
    <property type="match status" value="1"/>
</dbReference>
<dbReference type="RefSeq" id="WP_078685862.1">
    <property type="nucleotide sequence ID" value="NZ_FUYA01000010.1"/>
</dbReference>
<dbReference type="InterPro" id="IPR045865">
    <property type="entry name" value="ACT-like_dom_sf"/>
</dbReference>
<proteinExistence type="predicted"/>